<dbReference type="InterPro" id="IPR008915">
    <property type="entry name" value="Peptidase_M50"/>
</dbReference>
<keyword evidence="15" id="KW-1185">Reference proteome</keyword>
<dbReference type="GO" id="GO:0016020">
    <property type="term" value="C:membrane"/>
    <property type="evidence" value="ECO:0007669"/>
    <property type="project" value="UniProtKB-SubCell"/>
</dbReference>
<evidence type="ECO:0000256" key="5">
    <source>
        <dbReference type="ARBA" id="ARBA00022692"/>
    </source>
</evidence>
<name>A0A329MWD5_9BACL</name>
<keyword evidence="7" id="KW-0378">Hydrolase</keyword>
<keyword evidence="6" id="KW-0479">Metal-binding</keyword>
<evidence type="ECO:0000256" key="8">
    <source>
        <dbReference type="ARBA" id="ARBA00022833"/>
    </source>
</evidence>
<accession>A0A329MWD5</accession>
<comment type="similarity">
    <text evidence="3">Belongs to the peptidase M50B family.</text>
</comment>
<evidence type="ECO:0000256" key="10">
    <source>
        <dbReference type="ARBA" id="ARBA00023049"/>
    </source>
</evidence>
<feature type="domain" description="Peptidase M50" evidence="13">
    <location>
        <begin position="14"/>
        <end position="82"/>
    </location>
</feature>
<dbReference type="Proteomes" id="UP000250369">
    <property type="component" value="Unassembled WGS sequence"/>
</dbReference>
<dbReference type="GO" id="GO:0008237">
    <property type="term" value="F:metallopeptidase activity"/>
    <property type="evidence" value="ECO:0007669"/>
    <property type="project" value="UniProtKB-KW"/>
</dbReference>
<evidence type="ECO:0000256" key="4">
    <source>
        <dbReference type="ARBA" id="ARBA00022670"/>
    </source>
</evidence>
<keyword evidence="4 14" id="KW-0645">Protease</keyword>
<feature type="transmembrane region" description="Helical" evidence="12">
    <location>
        <begin position="136"/>
        <end position="159"/>
    </location>
</feature>
<dbReference type="SUPFAM" id="SSF54631">
    <property type="entry name" value="CBS-domain pair"/>
    <property type="match status" value="1"/>
</dbReference>
<comment type="subcellular location">
    <subcellularLocation>
        <location evidence="2">Membrane</location>
        <topology evidence="2">Multi-pass membrane protein</topology>
    </subcellularLocation>
</comment>
<evidence type="ECO:0000259" key="13">
    <source>
        <dbReference type="Pfam" id="PF02163"/>
    </source>
</evidence>
<dbReference type="GO" id="GO:0046872">
    <property type="term" value="F:metal ion binding"/>
    <property type="evidence" value="ECO:0007669"/>
    <property type="project" value="UniProtKB-KW"/>
</dbReference>
<keyword evidence="10" id="KW-0482">Metalloprotease</keyword>
<gene>
    <name evidence="14" type="ORF">DQG23_07995</name>
</gene>
<evidence type="ECO:0000256" key="11">
    <source>
        <dbReference type="ARBA" id="ARBA00023136"/>
    </source>
</evidence>
<dbReference type="PANTHER" id="PTHR39188:SF3">
    <property type="entry name" value="STAGE IV SPORULATION PROTEIN FB"/>
    <property type="match status" value="1"/>
</dbReference>
<evidence type="ECO:0000256" key="1">
    <source>
        <dbReference type="ARBA" id="ARBA00001947"/>
    </source>
</evidence>
<dbReference type="EMBL" id="QMFB01000003">
    <property type="protein sequence ID" value="RAV22167.1"/>
    <property type="molecule type" value="Genomic_DNA"/>
</dbReference>
<dbReference type="AlphaFoldDB" id="A0A329MWD5"/>
<evidence type="ECO:0000313" key="14">
    <source>
        <dbReference type="EMBL" id="RAV22167.1"/>
    </source>
</evidence>
<reference evidence="14 15" key="1">
    <citation type="journal article" date="2009" name="Int. J. Syst. Evol. Microbiol.">
        <title>Paenibacillus contaminans sp. nov., isolated from a contaminated laboratory plate.</title>
        <authorList>
            <person name="Chou J.H."/>
            <person name="Lee J.H."/>
            <person name="Lin M.C."/>
            <person name="Chang P.S."/>
            <person name="Arun A.B."/>
            <person name="Young C.C."/>
            <person name="Chen W.M."/>
        </authorList>
    </citation>
    <scope>NUCLEOTIDE SEQUENCE [LARGE SCALE GENOMIC DNA]</scope>
    <source>
        <strain evidence="14 15">CKOBP-6</strain>
    </source>
</reference>
<feature type="transmembrane region" description="Helical" evidence="12">
    <location>
        <begin position="165"/>
        <end position="184"/>
    </location>
</feature>
<dbReference type="GO" id="GO:0006508">
    <property type="term" value="P:proteolysis"/>
    <property type="evidence" value="ECO:0007669"/>
    <property type="project" value="UniProtKB-KW"/>
</dbReference>
<evidence type="ECO:0000256" key="3">
    <source>
        <dbReference type="ARBA" id="ARBA00007931"/>
    </source>
</evidence>
<evidence type="ECO:0000256" key="9">
    <source>
        <dbReference type="ARBA" id="ARBA00022989"/>
    </source>
</evidence>
<sequence>MLVVSLFAGHFVEMITLFAIVLVHELGHVAAARGFGWRVKEVQLLPFGGVAVVEESGNMPAREELLVALAGPLQNVWMIAFALGMKLIGWPESEWWDYFIRCNAMIALFNLLPVAPLDGGKVMQALLSYAMSYHRTLQCCTIVSLFMSVVMITGSLFQIGGDGGVQLNLLVIGLFLFYSNWYGYRNLPYQFVRFLLARENRASSRPLEAEAAEPIIVSRDRTIGEIMQLFMREKYHLVYVIGKHGTIERVLPEQRLIQSFFAASGNIRIDAIPS</sequence>
<feature type="domain" description="Peptidase M50" evidence="13">
    <location>
        <begin position="95"/>
        <end position="149"/>
    </location>
</feature>
<evidence type="ECO:0000256" key="2">
    <source>
        <dbReference type="ARBA" id="ARBA00004141"/>
    </source>
</evidence>
<dbReference type="InterPro" id="IPR046342">
    <property type="entry name" value="CBS_dom_sf"/>
</dbReference>
<dbReference type="PANTHER" id="PTHR39188">
    <property type="entry name" value="MEMBRANE-ASSOCIATED ZINC METALLOPROTEASE M50B"/>
    <property type="match status" value="1"/>
</dbReference>
<keyword evidence="9 12" id="KW-1133">Transmembrane helix</keyword>
<comment type="cofactor">
    <cofactor evidence="1">
        <name>Zn(2+)</name>
        <dbReference type="ChEBI" id="CHEBI:29105"/>
    </cofactor>
</comment>
<organism evidence="14 15">
    <name type="scientific">Paenibacillus contaminans</name>
    <dbReference type="NCBI Taxonomy" id="450362"/>
    <lineage>
        <taxon>Bacteria</taxon>
        <taxon>Bacillati</taxon>
        <taxon>Bacillota</taxon>
        <taxon>Bacilli</taxon>
        <taxon>Bacillales</taxon>
        <taxon>Paenibacillaceae</taxon>
        <taxon>Paenibacillus</taxon>
    </lineage>
</organism>
<evidence type="ECO:0000256" key="12">
    <source>
        <dbReference type="SAM" id="Phobius"/>
    </source>
</evidence>
<dbReference type="Pfam" id="PF02163">
    <property type="entry name" value="Peptidase_M50"/>
    <property type="match status" value="2"/>
</dbReference>
<proteinExistence type="inferred from homology"/>
<dbReference type="CDD" id="cd06161">
    <property type="entry name" value="S2P-M50_SpoIVFB"/>
    <property type="match status" value="1"/>
</dbReference>
<keyword evidence="8" id="KW-0862">Zinc</keyword>
<keyword evidence="11 12" id="KW-0472">Membrane</keyword>
<protein>
    <submittedName>
        <fullName evidence="14">Zn-dependent protease</fullName>
    </submittedName>
</protein>
<comment type="caution">
    <text evidence="14">The sequence shown here is derived from an EMBL/GenBank/DDBJ whole genome shotgun (WGS) entry which is preliminary data.</text>
</comment>
<dbReference type="OrthoDB" id="166377at2"/>
<keyword evidence="5 12" id="KW-0812">Transmembrane</keyword>
<evidence type="ECO:0000313" key="15">
    <source>
        <dbReference type="Proteomes" id="UP000250369"/>
    </source>
</evidence>
<evidence type="ECO:0000256" key="7">
    <source>
        <dbReference type="ARBA" id="ARBA00022801"/>
    </source>
</evidence>
<evidence type="ECO:0000256" key="6">
    <source>
        <dbReference type="ARBA" id="ARBA00022723"/>
    </source>
</evidence>